<dbReference type="Proteomes" id="UP000648984">
    <property type="component" value="Unassembled WGS sequence"/>
</dbReference>
<dbReference type="EMBL" id="WTVQ01000052">
    <property type="protein sequence ID" value="NMG77182.1"/>
    <property type="molecule type" value="Genomic_DNA"/>
</dbReference>
<keyword evidence="2" id="KW-1185">Reference proteome</keyword>
<protein>
    <submittedName>
        <fullName evidence="1">Uncharacterized protein</fullName>
    </submittedName>
</protein>
<evidence type="ECO:0000313" key="2">
    <source>
        <dbReference type="Proteomes" id="UP000648984"/>
    </source>
</evidence>
<comment type="caution">
    <text evidence="1">The sequence shown here is derived from an EMBL/GenBank/DDBJ whole genome shotgun (WGS) entry which is preliminary data.</text>
</comment>
<evidence type="ECO:0000313" key="1">
    <source>
        <dbReference type="EMBL" id="NMG77182.1"/>
    </source>
</evidence>
<proteinExistence type="predicted"/>
<sequence>MKVPARGIGGWHARLLVGEAAARDACSAPALAASAGGCRAGFGAPSPALTRARMAG</sequence>
<gene>
    <name evidence="1" type="ORF">GPA25_20720</name>
</gene>
<organism evidence="1 2">
    <name type="scientific">Aromatoleum diolicum</name>
    <dbReference type="NCBI Taxonomy" id="75796"/>
    <lineage>
        <taxon>Bacteria</taxon>
        <taxon>Pseudomonadati</taxon>
        <taxon>Pseudomonadota</taxon>
        <taxon>Betaproteobacteria</taxon>
        <taxon>Rhodocyclales</taxon>
        <taxon>Rhodocyclaceae</taxon>
        <taxon>Aromatoleum</taxon>
    </lineage>
</organism>
<reference evidence="1 2" key="1">
    <citation type="submission" date="2019-12" db="EMBL/GenBank/DDBJ databases">
        <title>Comparative genomics gives insights into the taxonomy of the Azoarcus-Aromatoleum group and reveals separate origins of nif in the plant-associated Azoarcus and non-plant-associated Aromatoleum sub-groups.</title>
        <authorList>
            <person name="Lafos M."/>
            <person name="Maluk M."/>
            <person name="Batista M."/>
            <person name="Junghare M."/>
            <person name="Carmona M."/>
            <person name="Faoro H."/>
            <person name="Cruz L.M."/>
            <person name="Battistoni F."/>
            <person name="De Souza E."/>
            <person name="Pedrosa F."/>
            <person name="Chen W.-M."/>
            <person name="Poole P.S."/>
            <person name="Dixon R.A."/>
            <person name="James E.K."/>
        </authorList>
    </citation>
    <scope>NUCLEOTIDE SEQUENCE [LARGE SCALE GENOMIC DNA]</scope>
    <source>
        <strain evidence="1 2">22Lin</strain>
    </source>
</reference>
<accession>A0ABX1QFI2</accession>
<name>A0ABX1QFI2_9RHOO</name>
<dbReference type="RefSeq" id="WP_169262314.1">
    <property type="nucleotide sequence ID" value="NZ_WTVQ01000052.1"/>
</dbReference>